<proteinExistence type="predicted"/>
<dbReference type="EMBL" id="KZ772716">
    <property type="protein sequence ID" value="PTQ39716.1"/>
    <property type="molecule type" value="Genomic_DNA"/>
</dbReference>
<dbReference type="AlphaFoldDB" id="A0A2R6X0U2"/>
<evidence type="ECO:0000313" key="1">
    <source>
        <dbReference type="EMBL" id="PTQ39716.1"/>
    </source>
</evidence>
<sequence length="134" mass="15249">MEFPDMSKKIIGSTTLKWGRTMGFVYLNFWYQNRDMLTAQMSPAQYRHALSDCLLDEQQEISSRYWNTSSKVPAGQIGYPKKDGKTPATSEAASHISLKPVSCWLLDFELVSELTVNHVHLGYREPALSDLMSK</sequence>
<keyword evidence="2" id="KW-1185">Reference proteome</keyword>
<reference evidence="2" key="1">
    <citation type="journal article" date="2017" name="Cell">
        <title>Insights into land plant evolution garnered from the Marchantia polymorpha genome.</title>
        <authorList>
            <person name="Bowman J.L."/>
            <person name="Kohchi T."/>
            <person name="Yamato K.T."/>
            <person name="Jenkins J."/>
            <person name="Shu S."/>
            <person name="Ishizaki K."/>
            <person name="Yamaoka S."/>
            <person name="Nishihama R."/>
            <person name="Nakamura Y."/>
            <person name="Berger F."/>
            <person name="Adam C."/>
            <person name="Aki S.S."/>
            <person name="Althoff F."/>
            <person name="Araki T."/>
            <person name="Arteaga-Vazquez M.A."/>
            <person name="Balasubrmanian S."/>
            <person name="Barry K."/>
            <person name="Bauer D."/>
            <person name="Boehm C.R."/>
            <person name="Briginshaw L."/>
            <person name="Caballero-Perez J."/>
            <person name="Catarino B."/>
            <person name="Chen F."/>
            <person name="Chiyoda S."/>
            <person name="Chovatia M."/>
            <person name="Davies K.M."/>
            <person name="Delmans M."/>
            <person name="Demura T."/>
            <person name="Dierschke T."/>
            <person name="Dolan L."/>
            <person name="Dorantes-Acosta A.E."/>
            <person name="Eklund D.M."/>
            <person name="Florent S.N."/>
            <person name="Flores-Sandoval E."/>
            <person name="Fujiyama A."/>
            <person name="Fukuzawa H."/>
            <person name="Galik B."/>
            <person name="Grimanelli D."/>
            <person name="Grimwood J."/>
            <person name="Grossniklaus U."/>
            <person name="Hamada T."/>
            <person name="Haseloff J."/>
            <person name="Hetherington A.J."/>
            <person name="Higo A."/>
            <person name="Hirakawa Y."/>
            <person name="Hundley H.N."/>
            <person name="Ikeda Y."/>
            <person name="Inoue K."/>
            <person name="Inoue S.I."/>
            <person name="Ishida S."/>
            <person name="Jia Q."/>
            <person name="Kakita M."/>
            <person name="Kanazawa T."/>
            <person name="Kawai Y."/>
            <person name="Kawashima T."/>
            <person name="Kennedy M."/>
            <person name="Kinose K."/>
            <person name="Kinoshita T."/>
            <person name="Kohara Y."/>
            <person name="Koide E."/>
            <person name="Komatsu K."/>
            <person name="Kopischke S."/>
            <person name="Kubo M."/>
            <person name="Kyozuka J."/>
            <person name="Lagercrantz U."/>
            <person name="Lin S.S."/>
            <person name="Lindquist E."/>
            <person name="Lipzen A.M."/>
            <person name="Lu C.W."/>
            <person name="De Luna E."/>
            <person name="Martienssen R.A."/>
            <person name="Minamino N."/>
            <person name="Mizutani M."/>
            <person name="Mizutani M."/>
            <person name="Mochizuki N."/>
            <person name="Monte I."/>
            <person name="Mosher R."/>
            <person name="Nagasaki H."/>
            <person name="Nakagami H."/>
            <person name="Naramoto S."/>
            <person name="Nishitani K."/>
            <person name="Ohtani M."/>
            <person name="Okamoto T."/>
            <person name="Okumura M."/>
            <person name="Phillips J."/>
            <person name="Pollak B."/>
            <person name="Reinders A."/>
            <person name="Rovekamp M."/>
            <person name="Sano R."/>
            <person name="Sawa S."/>
            <person name="Schmid M.W."/>
            <person name="Shirakawa M."/>
            <person name="Solano R."/>
            <person name="Spunde A."/>
            <person name="Suetsugu N."/>
            <person name="Sugano S."/>
            <person name="Sugiyama A."/>
            <person name="Sun R."/>
            <person name="Suzuki Y."/>
            <person name="Takenaka M."/>
            <person name="Takezawa D."/>
            <person name="Tomogane H."/>
            <person name="Tsuzuki M."/>
            <person name="Ueda T."/>
            <person name="Umeda M."/>
            <person name="Ward J.M."/>
            <person name="Watanabe Y."/>
            <person name="Yazaki K."/>
            <person name="Yokoyama R."/>
            <person name="Yoshitake Y."/>
            <person name="Yotsui I."/>
            <person name="Zachgo S."/>
            <person name="Schmutz J."/>
        </authorList>
    </citation>
    <scope>NUCLEOTIDE SEQUENCE [LARGE SCALE GENOMIC DNA]</scope>
    <source>
        <strain evidence="2">Tak-1</strain>
    </source>
</reference>
<gene>
    <name evidence="1" type="ORF">MARPO_0044s0130</name>
</gene>
<evidence type="ECO:0000313" key="2">
    <source>
        <dbReference type="Proteomes" id="UP000244005"/>
    </source>
</evidence>
<protein>
    <submittedName>
        <fullName evidence="1">Uncharacterized protein</fullName>
    </submittedName>
</protein>
<accession>A0A2R6X0U2</accession>
<dbReference type="Proteomes" id="UP000244005">
    <property type="component" value="Unassembled WGS sequence"/>
</dbReference>
<organism evidence="1 2">
    <name type="scientific">Marchantia polymorpha</name>
    <name type="common">Common liverwort</name>
    <name type="synonym">Marchantia aquatica</name>
    <dbReference type="NCBI Taxonomy" id="3197"/>
    <lineage>
        <taxon>Eukaryota</taxon>
        <taxon>Viridiplantae</taxon>
        <taxon>Streptophyta</taxon>
        <taxon>Embryophyta</taxon>
        <taxon>Marchantiophyta</taxon>
        <taxon>Marchantiopsida</taxon>
        <taxon>Marchantiidae</taxon>
        <taxon>Marchantiales</taxon>
        <taxon>Marchantiaceae</taxon>
        <taxon>Marchantia</taxon>
    </lineage>
</organism>
<dbReference type="Gramene" id="Mp4g03430.1">
    <property type="protein sequence ID" value="Mp4g03430.1.cds1"/>
    <property type="gene ID" value="Mp4g03430"/>
</dbReference>
<name>A0A2R6X0U2_MARPO</name>